<comment type="function">
    <text evidence="6">Involved in the regulation of the intracellular balance of NAD and NADP, and is a key enzyme in the biosynthesis of NADP. Catalyzes specifically the phosphorylation on 2'-hydroxyl of the adenosine moiety of NAD to yield NADP.</text>
</comment>
<dbReference type="PANTHER" id="PTHR20275:SF0">
    <property type="entry name" value="NAD KINASE"/>
    <property type="match status" value="1"/>
</dbReference>
<dbReference type="EMBL" id="FOKY01000001">
    <property type="protein sequence ID" value="SFB69124.1"/>
    <property type="molecule type" value="Genomic_DNA"/>
</dbReference>
<keyword evidence="6" id="KW-0067">ATP-binding</keyword>
<feature type="binding site" evidence="6">
    <location>
        <begin position="55"/>
        <end position="56"/>
    </location>
    <ligand>
        <name>NAD(+)</name>
        <dbReference type="ChEBI" id="CHEBI:57540"/>
    </ligand>
</feature>
<proteinExistence type="inferred from homology"/>
<evidence type="ECO:0000256" key="3">
    <source>
        <dbReference type="ARBA" id="ARBA00022857"/>
    </source>
</evidence>
<dbReference type="STRING" id="34097.SAMN02745150_00244"/>
<dbReference type="GO" id="GO:0051287">
    <property type="term" value="F:NAD binding"/>
    <property type="evidence" value="ECO:0007669"/>
    <property type="project" value="UniProtKB-ARBA"/>
</dbReference>
<evidence type="ECO:0000256" key="6">
    <source>
        <dbReference type="HAMAP-Rule" id="MF_00361"/>
    </source>
</evidence>
<dbReference type="InterPro" id="IPR017437">
    <property type="entry name" value="ATP-NAD_kinase_PpnK-typ_C"/>
</dbReference>
<keyword evidence="1 6" id="KW-0808">Transferase</keyword>
<dbReference type="HAMAP" id="MF_00361">
    <property type="entry name" value="NAD_kinase"/>
    <property type="match status" value="1"/>
</dbReference>
<feature type="binding site" evidence="6">
    <location>
        <position position="153"/>
    </location>
    <ligand>
        <name>NAD(+)</name>
        <dbReference type="ChEBI" id="CHEBI:57540"/>
    </ligand>
</feature>
<dbReference type="Gene3D" id="3.40.50.10330">
    <property type="entry name" value="Probable inorganic polyphosphate/atp-NAD kinase, domain 1"/>
    <property type="match status" value="1"/>
</dbReference>
<dbReference type="Gene3D" id="2.60.200.30">
    <property type="entry name" value="Probable inorganic polyphosphate/atp-NAD kinase, domain 2"/>
    <property type="match status" value="1"/>
</dbReference>
<keyword evidence="8" id="KW-1185">Reference proteome</keyword>
<dbReference type="Pfam" id="PF01513">
    <property type="entry name" value="NAD_kinase"/>
    <property type="match status" value="1"/>
</dbReference>
<evidence type="ECO:0000256" key="1">
    <source>
        <dbReference type="ARBA" id="ARBA00022679"/>
    </source>
</evidence>
<comment type="catalytic activity">
    <reaction evidence="5 6">
        <text>NAD(+) + ATP = ADP + NADP(+) + H(+)</text>
        <dbReference type="Rhea" id="RHEA:18629"/>
        <dbReference type="ChEBI" id="CHEBI:15378"/>
        <dbReference type="ChEBI" id="CHEBI:30616"/>
        <dbReference type="ChEBI" id="CHEBI:57540"/>
        <dbReference type="ChEBI" id="CHEBI:58349"/>
        <dbReference type="ChEBI" id="CHEBI:456216"/>
        <dbReference type="EC" id="2.7.1.23"/>
    </reaction>
</comment>
<evidence type="ECO:0000256" key="5">
    <source>
        <dbReference type="ARBA" id="ARBA00047925"/>
    </source>
</evidence>
<comment type="caution">
    <text evidence="6">Lacks conserved residue(s) required for the propagation of feature annotation.</text>
</comment>
<dbReference type="PANTHER" id="PTHR20275">
    <property type="entry name" value="NAD KINASE"/>
    <property type="match status" value="1"/>
</dbReference>
<gene>
    <name evidence="6" type="primary">nadK</name>
    <name evidence="7" type="ORF">SAMN02745150_00244</name>
</gene>
<feature type="binding site" evidence="6">
    <location>
        <begin position="164"/>
        <end position="169"/>
    </location>
    <ligand>
        <name>NAD(+)</name>
        <dbReference type="ChEBI" id="CHEBI:57540"/>
    </ligand>
</feature>
<sequence>MKTALITGKILQHDLQPIIDNLRRELEKYKIDSFLNAQEDPVQQKFDIAFSVGGDGSFLGAARRLAQYRKPIVIVYAGSLGFLPSILPNTLQEGLKLVLEESHWIKRMMLSGQSDGHTLLALNEFLFSGDQKGSLSEFIIIINGSAVMRVRADSLIISTPTGSTAYNLSAGGPIVLPDMELLLITPVCSHILGERPLVVGLNNKIEIVNVNTHAQVWGDGQDYITLKKNACFTIDQNPHYVKCQSVTTKEFFQSLSVKLGWNF</sequence>
<keyword evidence="6" id="KW-0963">Cytoplasm</keyword>
<evidence type="ECO:0000256" key="4">
    <source>
        <dbReference type="ARBA" id="ARBA00023027"/>
    </source>
</evidence>
<comment type="similarity">
    <text evidence="6">Belongs to the NAD kinase family.</text>
</comment>
<evidence type="ECO:0000313" key="8">
    <source>
        <dbReference type="Proteomes" id="UP000240042"/>
    </source>
</evidence>
<feature type="binding site" evidence="6">
    <location>
        <begin position="123"/>
        <end position="124"/>
    </location>
    <ligand>
        <name>NAD(+)</name>
        <dbReference type="ChEBI" id="CHEBI:57540"/>
    </ligand>
</feature>
<dbReference type="GO" id="GO:0003951">
    <property type="term" value="F:NAD+ kinase activity"/>
    <property type="evidence" value="ECO:0007669"/>
    <property type="project" value="UniProtKB-UniRule"/>
</dbReference>
<reference evidence="8" key="1">
    <citation type="submission" date="2016-10" db="EMBL/GenBank/DDBJ databases">
        <authorList>
            <person name="Varghese N."/>
            <person name="Submissions S."/>
        </authorList>
    </citation>
    <scope>NUCLEOTIDE SEQUENCE [LARGE SCALE GENOMIC DNA]</scope>
    <source>
        <strain evidence="8">ATCC 43811</strain>
    </source>
</reference>
<keyword evidence="6" id="KW-0547">Nucleotide-binding</keyword>
<organism evidence="7 8">
    <name type="scientific">Brevinema andersonii</name>
    <dbReference type="NCBI Taxonomy" id="34097"/>
    <lineage>
        <taxon>Bacteria</taxon>
        <taxon>Pseudomonadati</taxon>
        <taxon>Spirochaetota</taxon>
        <taxon>Spirochaetia</taxon>
        <taxon>Brevinematales</taxon>
        <taxon>Brevinemataceae</taxon>
        <taxon>Brevinema</taxon>
    </lineage>
</organism>
<feature type="active site" description="Proton acceptor" evidence="6">
    <location>
        <position position="55"/>
    </location>
</feature>
<evidence type="ECO:0000313" key="7">
    <source>
        <dbReference type="EMBL" id="SFB69124.1"/>
    </source>
</evidence>
<name>A0A1I1D2U1_BREAD</name>
<protein>
    <recommendedName>
        <fullName evidence="6">NAD kinase</fullName>
        <ecNumber evidence="6">2.7.1.23</ecNumber>
    </recommendedName>
    <alternativeName>
        <fullName evidence="6">ATP-dependent NAD kinase</fullName>
    </alternativeName>
</protein>
<dbReference type="GO" id="GO:0005524">
    <property type="term" value="F:ATP binding"/>
    <property type="evidence" value="ECO:0007669"/>
    <property type="project" value="UniProtKB-KW"/>
</dbReference>
<comment type="cofactor">
    <cofactor evidence="6">
        <name>a divalent metal cation</name>
        <dbReference type="ChEBI" id="CHEBI:60240"/>
    </cofactor>
</comment>
<feature type="binding site" evidence="6">
    <location>
        <position position="221"/>
    </location>
    <ligand>
        <name>NAD(+)</name>
        <dbReference type="ChEBI" id="CHEBI:57540"/>
    </ligand>
</feature>
<dbReference type="GO" id="GO:0046872">
    <property type="term" value="F:metal ion binding"/>
    <property type="evidence" value="ECO:0007669"/>
    <property type="project" value="UniProtKB-UniRule"/>
</dbReference>
<keyword evidence="3 6" id="KW-0521">NADP</keyword>
<dbReference type="Proteomes" id="UP000240042">
    <property type="component" value="Unassembled WGS sequence"/>
</dbReference>
<dbReference type="InterPro" id="IPR017438">
    <property type="entry name" value="ATP-NAD_kinase_N"/>
</dbReference>
<accession>A0A1I1D2U1</accession>
<dbReference type="InterPro" id="IPR002504">
    <property type="entry name" value="NADK"/>
</dbReference>
<feature type="binding site" evidence="6">
    <location>
        <position position="151"/>
    </location>
    <ligand>
        <name>NAD(+)</name>
        <dbReference type="ChEBI" id="CHEBI:57540"/>
    </ligand>
</feature>
<keyword evidence="2 6" id="KW-0418">Kinase</keyword>
<dbReference type="AlphaFoldDB" id="A0A1I1D2U1"/>
<dbReference type="GO" id="GO:0019674">
    <property type="term" value="P:NAD+ metabolic process"/>
    <property type="evidence" value="ECO:0007669"/>
    <property type="project" value="InterPro"/>
</dbReference>
<dbReference type="OrthoDB" id="9774737at2"/>
<dbReference type="GO" id="GO:0006741">
    <property type="term" value="P:NADP+ biosynthetic process"/>
    <property type="evidence" value="ECO:0007669"/>
    <property type="project" value="UniProtKB-UniRule"/>
</dbReference>
<dbReference type="InterPro" id="IPR016064">
    <property type="entry name" value="NAD/diacylglycerol_kinase_sf"/>
</dbReference>
<keyword evidence="4 6" id="KW-0520">NAD</keyword>
<comment type="subcellular location">
    <subcellularLocation>
        <location evidence="6">Cytoplasm</location>
    </subcellularLocation>
</comment>
<dbReference type="GO" id="GO:0005737">
    <property type="term" value="C:cytoplasm"/>
    <property type="evidence" value="ECO:0007669"/>
    <property type="project" value="UniProtKB-SubCell"/>
</dbReference>
<dbReference type="EC" id="2.7.1.23" evidence="6"/>
<dbReference type="SUPFAM" id="SSF111331">
    <property type="entry name" value="NAD kinase/diacylglycerol kinase-like"/>
    <property type="match status" value="1"/>
</dbReference>
<dbReference type="Pfam" id="PF20143">
    <property type="entry name" value="NAD_kinase_C"/>
    <property type="match status" value="1"/>
</dbReference>
<evidence type="ECO:0000256" key="2">
    <source>
        <dbReference type="ARBA" id="ARBA00022777"/>
    </source>
</evidence>
<dbReference type="RefSeq" id="WP_159428122.1">
    <property type="nucleotide sequence ID" value="NZ_FOKY01000001.1"/>
</dbReference>